<dbReference type="GO" id="GO:0006518">
    <property type="term" value="P:peptide metabolic process"/>
    <property type="evidence" value="ECO:0007669"/>
    <property type="project" value="TreeGrafter"/>
</dbReference>
<evidence type="ECO:0000256" key="4">
    <source>
        <dbReference type="ARBA" id="ARBA00022833"/>
    </source>
</evidence>
<proteinExistence type="inferred from homology"/>
<dbReference type="InterPro" id="IPR042088">
    <property type="entry name" value="OligoPept_F_C"/>
</dbReference>
<evidence type="ECO:0000256" key="2">
    <source>
        <dbReference type="ARBA" id="ARBA00022723"/>
    </source>
</evidence>
<gene>
    <name evidence="9" type="ORF">EZS28_034241</name>
</gene>
<dbReference type="SUPFAM" id="SSF55486">
    <property type="entry name" value="Metalloproteases ('zincins'), catalytic domain"/>
    <property type="match status" value="1"/>
</dbReference>
<dbReference type="GO" id="GO:0006508">
    <property type="term" value="P:proteolysis"/>
    <property type="evidence" value="ECO:0007669"/>
    <property type="project" value="UniProtKB-KW"/>
</dbReference>
<keyword evidence="5 6" id="KW-0482">Metalloprotease</keyword>
<dbReference type="CDD" id="cd09608">
    <property type="entry name" value="M3B_PepF"/>
    <property type="match status" value="1"/>
</dbReference>
<accession>A0A5J4UJX2</accession>
<name>A0A5J4UJX2_9EUKA</name>
<evidence type="ECO:0000256" key="7">
    <source>
        <dbReference type="SAM" id="MobiDB-lite"/>
    </source>
</evidence>
<feature type="domain" description="Peptidase M3A/M3B catalytic" evidence="8">
    <location>
        <begin position="18"/>
        <end position="414"/>
    </location>
</feature>
<evidence type="ECO:0000256" key="3">
    <source>
        <dbReference type="ARBA" id="ARBA00022801"/>
    </source>
</evidence>
<comment type="similarity">
    <text evidence="6">Belongs to the peptidase M3 family.</text>
</comment>
<feature type="non-terminal residue" evidence="9">
    <location>
        <position position="1"/>
    </location>
</feature>
<dbReference type="Gene3D" id="1.10.287.830">
    <property type="entry name" value="putative peptidase helix hairpin domain like"/>
    <property type="match status" value="1"/>
</dbReference>
<comment type="caution">
    <text evidence="9">The sequence shown here is derived from an EMBL/GenBank/DDBJ whole genome shotgun (WGS) entry which is preliminary data.</text>
</comment>
<dbReference type="AlphaFoldDB" id="A0A5J4UJX2"/>
<evidence type="ECO:0000256" key="6">
    <source>
        <dbReference type="RuleBase" id="RU003435"/>
    </source>
</evidence>
<dbReference type="InterPro" id="IPR001567">
    <property type="entry name" value="Pept_M3A_M3B_dom"/>
</dbReference>
<dbReference type="Gene3D" id="1.10.1370.20">
    <property type="entry name" value="Oligoendopeptidase f, C-terminal domain"/>
    <property type="match status" value="1"/>
</dbReference>
<dbReference type="PANTHER" id="PTHR11804:SF84">
    <property type="entry name" value="SACCHAROLYSIN"/>
    <property type="match status" value="1"/>
</dbReference>
<keyword evidence="2 6" id="KW-0479">Metal-binding</keyword>
<dbReference type="GO" id="GO:0046872">
    <property type="term" value="F:metal ion binding"/>
    <property type="evidence" value="ECO:0007669"/>
    <property type="project" value="UniProtKB-UniRule"/>
</dbReference>
<feature type="compositionally biased region" description="Basic and acidic residues" evidence="7">
    <location>
        <begin position="435"/>
        <end position="454"/>
    </location>
</feature>
<protein>
    <submittedName>
        <fullName evidence="9">Putative Oligoendopeptidase F</fullName>
    </submittedName>
</protein>
<dbReference type="EMBL" id="SNRW01015591">
    <property type="protein sequence ID" value="KAA6370232.1"/>
    <property type="molecule type" value="Genomic_DNA"/>
</dbReference>
<dbReference type="Pfam" id="PF01432">
    <property type="entry name" value="Peptidase_M3"/>
    <property type="match status" value="1"/>
</dbReference>
<keyword evidence="1 6" id="KW-0645">Protease</keyword>
<organism evidence="9 10">
    <name type="scientific">Streblomastix strix</name>
    <dbReference type="NCBI Taxonomy" id="222440"/>
    <lineage>
        <taxon>Eukaryota</taxon>
        <taxon>Metamonada</taxon>
        <taxon>Preaxostyla</taxon>
        <taxon>Oxymonadida</taxon>
        <taxon>Streblomastigidae</taxon>
        <taxon>Streblomastix</taxon>
    </lineage>
</organism>
<evidence type="ECO:0000256" key="1">
    <source>
        <dbReference type="ARBA" id="ARBA00022670"/>
    </source>
</evidence>
<evidence type="ECO:0000256" key="5">
    <source>
        <dbReference type="ARBA" id="ARBA00023049"/>
    </source>
</evidence>
<evidence type="ECO:0000259" key="8">
    <source>
        <dbReference type="Pfam" id="PF01432"/>
    </source>
</evidence>
<dbReference type="PANTHER" id="PTHR11804">
    <property type="entry name" value="PROTEASE M3 THIMET OLIGOPEPTIDASE-RELATED"/>
    <property type="match status" value="1"/>
</dbReference>
<dbReference type="Proteomes" id="UP000324800">
    <property type="component" value="Unassembled WGS sequence"/>
</dbReference>
<evidence type="ECO:0000313" key="10">
    <source>
        <dbReference type="Proteomes" id="UP000324800"/>
    </source>
</evidence>
<comment type="cofactor">
    <cofactor evidence="6">
        <name>Zn(2+)</name>
        <dbReference type="ChEBI" id="CHEBI:29105"/>
    </cofactor>
    <text evidence="6">Binds 1 zinc ion.</text>
</comment>
<sequence>DDEGNEVELSNGNYIKFLHSLNRDVRKGAWMAVYNAHIALKNTLTSTLAGQIKADIFMQKARRFNSCVERSLFEDDIDVSVYNSLIEAVHIKLPVFHKYLAIRQKVLNLDSLDMYDMYVPLVSNFDFKVTFEEARDIVLESLAPLGSEYVSIAKRGLTSVEEGGEAWADVFENQGKRSNCVSVQSYKLQPYMLLNFDGTLDSVFTLAHELGHSMHTYYSSHNQPHHTGIWRYITTEVPSTMNEALLNEYLMNKAKKEQNKKFELYLINKKCESFKGTLIRQTQFAEFERDVHQLAERGQALTPDSVSGLYKRINDEYYGDNNTDEGKRKKYPHNLQSSPLIAWEFARIPHFYYQYALAISVSDVLASRILEGKPADSLDRFFNFIKAGDSKSPLDIIADAGVDVRQPQPFINALDHFEILIQDLERLLKEVDDLDKHNQDENNDKQDQEEVNVKKKEKKKKD</sequence>
<dbReference type="GO" id="GO:0004222">
    <property type="term" value="F:metalloendopeptidase activity"/>
    <property type="evidence" value="ECO:0007669"/>
    <property type="project" value="InterPro"/>
</dbReference>
<dbReference type="OrthoDB" id="2445at2759"/>
<keyword evidence="4 6" id="KW-0862">Zinc</keyword>
<reference evidence="9 10" key="1">
    <citation type="submission" date="2019-03" db="EMBL/GenBank/DDBJ databases">
        <title>Single cell metagenomics reveals metabolic interactions within the superorganism composed of flagellate Streblomastix strix and complex community of Bacteroidetes bacteria on its surface.</title>
        <authorList>
            <person name="Treitli S.C."/>
            <person name="Kolisko M."/>
            <person name="Husnik F."/>
            <person name="Keeling P."/>
            <person name="Hampl V."/>
        </authorList>
    </citation>
    <scope>NUCLEOTIDE SEQUENCE [LARGE SCALE GENOMIC DNA]</scope>
    <source>
        <strain evidence="9">ST1C</strain>
    </source>
</reference>
<evidence type="ECO:0000313" key="9">
    <source>
        <dbReference type="EMBL" id="KAA6370232.1"/>
    </source>
</evidence>
<dbReference type="InterPro" id="IPR045090">
    <property type="entry name" value="Pept_M3A_M3B"/>
</dbReference>
<feature type="region of interest" description="Disordered" evidence="7">
    <location>
        <begin position="435"/>
        <end position="462"/>
    </location>
</feature>
<keyword evidence="3 6" id="KW-0378">Hydrolase</keyword>